<gene>
    <name evidence="2" type="ORF">GCM10010390_38360</name>
</gene>
<feature type="region of interest" description="Disordered" evidence="1">
    <location>
        <begin position="130"/>
        <end position="173"/>
    </location>
</feature>
<feature type="compositionally biased region" description="Basic and acidic residues" evidence="1">
    <location>
        <begin position="137"/>
        <end position="154"/>
    </location>
</feature>
<evidence type="ECO:0000313" key="2">
    <source>
        <dbReference type="EMBL" id="GAA0532431.1"/>
    </source>
</evidence>
<dbReference type="Proteomes" id="UP001501576">
    <property type="component" value="Unassembled WGS sequence"/>
</dbReference>
<proteinExistence type="predicted"/>
<comment type="caution">
    <text evidence="2">The sequence shown here is derived from an EMBL/GenBank/DDBJ whole genome shotgun (WGS) entry which is preliminary data.</text>
</comment>
<organism evidence="2 3">
    <name type="scientific">Streptomyces mordarskii</name>
    <dbReference type="NCBI Taxonomy" id="1226758"/>
    <lineage>
        <taxon>Bacteria</taxon>
        <taxon>Bacillati</taxon>
        <taxon>Actinomycetota</taxon>
        <taxon>Actinomycetes</taxon>
        <taxon>Kitasatosporales</taxon>
        <taxon>Streptomycetaceae</taxon>
        <taxon>Streptomyces</taxon>
    </lineage>
</organism>
<keyword evidence="3" id="KW-1185">Reference proteome</keyword>
<accession>A0ABN1D3Z9</accession>
<dbReference type="EMBL" id="BAAABZ010000025">
    <property type="protein sequence ID" value="GAA0532431.1"/>
    <property type="molecule type" value="Genomic_DNA"/>
</dbReference>
<evidence type="ECO:0000256" key="1">
    <source>
        <dbReference type="SAM" id="MobiDB-lite"/>
    </source>
</evidence>
<sequence length="173" mass="19169">MPYAPWVFAILAKMPPDDPTLRYDDAFKPIPDGVIDWGLVDDFLDAATAVGVEWLDPWFVHPYRKKPEGALIRCSHGDGTESLWTGVHIAHHQPPMSPTWGDAISWTLTSMTALSKGIATIRRSARGPVRVPTAEYESEHDPEENKEVAPEEHANLSLSERAGTCSDSPFHRG</sequence>
<reference evidence="2 3" key="1">
    <citation type="journal article" date="2019" name="Int. J. Syst. Evol. Microbiol.">
        <title>The Global Catalogue of Microorganisms (GCM) 10K type strain sequencing project: providing services to taxonomists for standard genome sequencing and annotation.</title>
        <authorList>
            <consortium name="The Broad Institute Genomics Platform"/>
            <consortium name="The Broad Institute Genome Sequencing Center for Infectious Disease"/>
            <person name="Wu L."/>
            <person name="Ma J."/>
        </authorList>
    </citation>
    <scope>NUCLEOTIDE SEQUENCE [LARGE SCALE GENOMIC DNA]</scope>
    <source>
        <strain evidence="2 3">JCM 5052</strain>
    </source>
</reference>
<name>A0ABN1D3Z9_9ACTN</name>
<evidence type="ECO:0000313" key="3">
    <source>
        <dbReference type="Proteomes" id="UP001501576"/>
    </source>
</evidence>
<protein>
    <submittedName>
        <fullName evidence="2">Uncharacterized protein</fullName>
    </submittedName>
</protein>